<evidence type="ECO:0000313" key="1">
    <source>
        <dbReference type="EMBL" id="KKL82526.1"/>
    </source>
</evidence>
<proteinExistence type="predicted"/>
<protein>
    <submittedName>
        <fullName evidence="1">Uncharacterized protein</fullName>
    </submittedName>
</protein>
<organism evidence="1">
    <name type="scientific">marine sediment metagenome</name>
    <dbReference type="NCBI Taxonomy" id="412755"/>
    <lineage>
        <taxon>unclassified sequences</taxon>
        <taxon>metagenomes</taxon>
        <taxon>ecological metagenomes</taxon>
    </lineage>
</organism>
<dbReference type="EMBL" id="LAZR01022255">
    <property type="protein sequence ID" value="KKL82526.1"/>
    <property type="molecule type" value="Genomic_DNA"/>
</dbReference>
<name>A0A0F9FW79_9ZZZZ</name>
<feature type="non-terminal residue" evidence="1">
    <location>
        <position position="121"/>
    </location>
</feature>
<dbReference type="AlphaFoldDB" id="A0A0F9FW79"/>
<gene>
    <name evidence="1" type="ORF">LCGC14_1983930</name>
</gene>
<reference evidence="1" key="1">
    <citation type="journal article" date="2015" name="Nature">
        <title>Complex archaea that bridge the gap between prokaryotes and eukaryotes.</title>
        <authorList>
            <person name="Spang A."/>
            <person name="Saw J.H."/>
            <person name="Jorgensen S.L."/>
            <person name="Zaremba-Niedzwiedzka K."/>
            <person name="Martijn J."/>
            <person name="Lind A.E."/>
            <person name="van Eijk R."/>
            <person name="Schleper C."/>
            <person name="Guy L."/>
            <person name="Ettema T.J."/>
        </authorList>
    </citation>
    <scope>NUCLEOTIDE SEQUENCE</scope>
</reference>
<accession>A0A0F9FW79</accession>
<sequence>MPRVLEPTLITSSPSVSPNGGGASAEIDFSFGNLEGALILGLVYYLQAISVQGELHVGINLDSDAAAPSASTSLIGDNSVFAYVHREEIVLGAAGNAIIDSRYLDLRSLDIVVARNLALQA</sequence>
<comment type="caution">
    <text evidence="1">The sequence shown here is derived from an EMBL/GenBank/DDBJ whole genome shotgun (WGS) entry which is preliminary data.</text>
</comment>